<dbReference type="AlphaFoldDB" id="A0A7X3FNX8"/>
<keyword evidence="4" id="KW-1185">Reference proteome</keyword>
<reference evidence="3 4" key="1">
    <citation type="submission" date="2019-12" db="EMBL/GenBank/DDBJ databases">
        <title>Devosia maris sp. nov., isolated from the deep seawater.</title>
        <authorList>
            <person name="Liu Y."/>
        </authorList>
    </citation>
    <scope>NUCLEOTIDE SEQUENCE [LARGE SCALE GENOMIC DNA]</scope>
    <source>
        <strain evidence="3 4">L53-10-65</strain>
    </source>
</reference>
<organism evidence="3 4">
    <name type="scientific">Devosia marina</name>
    <dbReference type="NCBI Taxonomy" id="2683198"/>
    <lineage>
        <taxon>Bacteria</taxon>
        <taxon>Pseudomonadati</taxon>
        <taxon>Pseudomonadota</taxon>
        <taxon>Alphaproteobacteria</taxon>
        <taxon>Hyphomicrobiales</taxon>
        <taxon>Devosiaceae</taxon>
        <taxon>Devosia</taxon>
    </lineage>
</organism>
<dbReference type="Pfam" id="PF07486">
    <property type="entry name" value="Hydrolase_2"/>
    <property type="match status" value="1"/>
</dbReference>
<dbReference type="EMBL" id="WQRF01000001">
    <property type="protein sequence ID" value="MVS97885.1"/>
    <property type="molecule type" value="Genomic_DNA"/>
</dbReference>
<comment type="caution">
    <text evidence="3">The sequence shown here is derived from an EMBL/GenBank/DDBJ whole genome shotgun (WGS) entry which is preliminary data.</text>
</comment>
<feature type="region of interest" description="Disordered" evidence="1">
    <location>
        <begin position="468"/>
        <end position="487"/>
    </location>
</feature>
<feature type="compositionally biased region" description="Polar residues" evidence="1">
    <location>
        <begin position="434"/>
        <end position="443"/>
    </location>
</feature>
<evidence type="ECO:0000256" key="1">
    <source>
        <dbReference type="SAM" id="MobiDB-lite"/>
    </source>
</evidence>
<sequence length="533" mass="55922">MAEDVLMTIIAEALGEGPEGMRRVGETILNRAAIRGLTPEQVVRQPYQYTGFSAPGPAAVAAQKDPRVISAAEAAWELARRPGDPTNGADHYHADNVSPYWAAEMPSTGSFGRHDFYASQPVPAEALARLLVPETRNAPLPRARPASPMDQIAAMFAGSFDGSGQRQDTAAGLDEYVQRSQSAPRSIASNDMVFGSGIVDSHNRGASAAPKGLADLLEAFVRPKAPMTTGVRQTYAAQDAAAPRPAMHAMNGDDRGEWVEGTIIPLRQPSSGVGQPPATRTVQSVPVPRQAAPQMTTAQIRADNGQTRQTAGRPVANPQSRDSVALREAAARTAAMFGFGAPTLDVYGAPIPASGVPYAANSVNNDKDQRRLTNTAIIDRNSRQVAEMHGIVEHPQVANVTMPTPVSQRPQQTQQSARVAVTQPPRRVPFSMPTPLSQRPASSAMSYIQPRASAPANAATSAIARSFGSGGQSSGGDGGGSSGAGSFQGVSSGRTYNAGQRYSMGGDTYVANANGSFTNERTGRTLVGSSGRR</sequence>
<protein>
    <recommendedName>
        <fullName evidence="2">Cell wall hydrolase SleB domain-containing protein</fullName>
    </recommendedName>
</protein>
<feature type="compositionally biased region" description="Polar residues" evidence="1">
    <location>
        <begin position="268"/>
        <end position="284"/>
    </location>
</feature>
<feature type="region of interest" description="Disordered" evidence="1">
    <location>
        <begin position="403"/>
        <end position="443"/>
    </location>
</feature>
<gene>
    <name evidence="3" type="ORF">GO014_02415</name>
</gene>
<dbReference type="InterPro" id="IPR011105">
    <property type="entry name" value="Cell_wall_hydrolase_SleB"/>
</dbReference>
<dbReference type="Proteomes" id="UP000438106">
    <property type="component" value="Unassembled WGS sequence"/>
</dbReference>
<dbReference type="Gene3D" id="1.10.10.2520">
    <property type="entry name" value="Cell wall hydrolase SleB, domain 1"/>
    <property type="match status" value="1"/>
</dbReference>
<evidence type="ECO:0000313" key="3">
    <source>
        <dbReference type="EMBL" id="MVS97885.1"/>
    </source>
</evidence>
<proteinExistence type="predicted"/>
<feature type="region of interest" description="Disordered" evidence="1">
    <location>
        <begin position="513"/>
        <end position="533"/>
    </location>
</feature>
<name>A0A7X3FNX8_9HYPH</name>
<feature type="compositionally biased region" description="Gly residues" evidence="1">
    <location>
        <begin position="468"/>
        <end position="483"/>
    </location>
</feature>
<accession>A0A7X3FNX8</accession>
<evidence type="ECO:0000259" key="2">
    <source>
        <dbReference type="Pfam" id="PF07486"/>
    </source>
</evidence>
<evidence type="ECO:0000313" key="4">
    <source>
        <dbReference type="Proteomes" id="UP000438106"/>
    </source>
</evidence>
<dbReference type="InterPro" id="IPR042047">
    <property type="entry name" value="SleB_dom1"/>
</dbReference>
<feature type="region of interest" description="Disordered" evidence="1">
    <location>
        <begin position="267"/>
        <end position="291"/>
    </location>
</feature>
<feature type="compositionally biased region" description="Polar residues" evidence="1">
    <location>
        <begin position="403"/>
        <end position="417"/>
    </location>
</feature>
<dbReference type="GO" id="GO:0016787">
    <property type="term" value="F:hydrolase activity"/>
    <property type="evidence" value="ECO:0007669"/>
    <property type="project" value="InterPro"/>
</dbReference>
<feature type="domain" description="Cell wall hydrolase SleB" evidence="2">
    <location>
        <begin position="15"/>
        <end position="117"/>
    </location>
</feature>